<keyword evidence="1" id="KW-1133">Transmembrane helix</keyword>
<keyword evidence="3" id="KW-1185">Reference proteome</keyword>
<name>A0A841UDR4_9BACL</name>
<protein>
    <submittedName>
        <fullName evidence="2">Uncharacterized protein</fullName>
    </submittedName>
</protein>
<comment type="caution">
    <text evidence="2">The sequence shown here is derived from an EMBL/GenBank/DDBJ whole genome shotgun (WGS) entry which is preliminary data.</text>
</comment>
<feature type="transmembrane region" description="Helical" evidence="1">
    <location>
        <begin position="20"/>
        <end position="42"/>
    </location>
</feature>
<sequence length="58" mass="6469">MPYSRTQSRRKSKRRVRKLFYVNMALLLGIAVAGGLLAYRWASDGDGRERTAAVEGPA</sequence>
<reference evidence="2 3" key="1">
    <citation type="submission" date="2020-08" db="EMBL/GenBank/DDBJ databases">
        <title>Cohnella phylogeny.</title>
        <authorList>
            <person name="Dunlap C."/>
        </authorList>
    </citation>
    <scope>NUCLEOTIDE SEQUENCE [LARGE SCALE GENOMIC DNA]</scope>
    <source>
        <strain evidence="2 3">DSM 25239</strain>
    </source>
</reference>
<feature type="non-terminal residue" evidence="2">
    <location>
        <position position="58"/>
    </location>
</feature>
<evidence type="ECO:0000313" key="2">
    <source>
        <dbReference type="EMBL" id="MBB6696080.1"/>
    </source>
</evidence>
<gene>
    <name evidence="2" type="ORF">H7B90_32295</name>
</gene>
<dbReference type="Proteomes" id="UP000553776">
    <property type="component" value="Unassembled WGS sequence"/>
</dbReference>
<accession>A0A841UDR4</accession>
<evidence type="ECO:0000256" key="1">
    <source>
        <dbReference type="SAM" id="Phobius"/>
    </source>
</evidence>
<proteinExistence type="predicted"/>
<organism evidence="2 3">
    <name type="scientific">Cohnella xylanilytica</name>
    <dbReference type="NCBI Taxonomy" id="557555"/>
    <lineage>
        <taxon>Bacteria</taxon>
        <taxon>Bacillati</taxon>
        <taxon>Bacillota</taxon>
        <taxon>Bacilli</taxon>
        <taxon>Bacillales</taxon>
        <taxon>Paenibacillaceae</taxon>
        <taxon>Cohnella</taxon>
    </lineage>
</organism>
<evidence type="ECO:0000313" key="3">
    <source>
        <dbReference type="Proteomes" id="UP000553776"/>
    </source>
</evidence>
<keyword evidence="1" id="KW-0812">Transmembrane</keyword>
<keyword evidence="1" id="KW-0472">Membrane</keyword>
<dbReference type="EMBL" id="JACJVR010000174">
    <property type="protein sequence ID" value="MBB6696080.1"/>
    <property type="molecule type" value="Genomic_DNA"/>
</dbReference>
<dbReference type="AlphaFoldDB" id="A0A841UDR4"/>